<dbReference type="OrthoDB" id="3244156at2759"/>
<dbReference type="EMBL" id="KV427708">
    <property type="protein sequence ID" value="KZS99878.1"/>
    <property type="molecule type" value="Genomic_DNA"/>
</dbReference>
<evidence type="ECO:0000313" key="2">
    <source>
        <dbReference type="EMBL" id="KZS99878.1"/>
    </source>
</evidence>
<keyword evidence="3" id="KW-1185">Reference proteome</keyword>
<dbReference type="InParanoid" id="A0A165AY51"/>
<proteinExistence type="predicted"/>
<dbReference type="GeneID" id="63830604"/>
<name>A0A165AY51_9APHY</name>
<dbReference type="RefSeq" id="XP_040757619.1">
    <property type="nucleotide sequence ID" value="XM_040913576.1"/>
</dbReference>
<dbReference type="STRING" id="1314785.A0A165AY51"/>
<organism evidence="2 3">
    <name type="scientific">Laetiporus sulphureus 93-53</name>
    <dbReference type="NCBI Taxonomy" id="1314785"/>
    <lineage>
        <taxon>Eukaryota</taxon>
        <taxon>Fungi</taxon>
        <taxon>Dikarya</taxon>
        <taxon>Basidiomycota</taxon>
        <taxon>Agaricomycotina</taxon>
        <taxon>Agaricomycetes</taxon>
        <taxon>Polyporales</taxon>
        <taxon>Laetiporus</taxon>
    </lineage>
</organism>
<evidence type="ECO:0000256" key="1">
    <source>
        <dbReference type="SAM" id="MobiDB-lite"/>
    </source>
</evidence>
<protein>
    <submittedName>
        <fullName evidence="2">Uncharacterized protein</fullName>
    </submittedName>
</protein>
<evidence type="ECO:0000313" key="3">
    <source>
        <dbReference type="Proteomes" id="UP000076871"/>
    </source>
</evidence>
<dbReference type="Proteomes" id="UP000076871">
    <property type="component" value="Unassembled WGS sequence"/>
</dbReference>
<dbReference type="AlphaFoldDB" id="A0A165AY51"/>
<feature type="region of interest" description="Disordered" evidence="1">
    <location>
        <begin position="27"/>
        <end position="70"/>
    </location>
</feature>
<sequence>MSGLYQIPDLRHDLHQSIQSIQLDASWANDSPYPPVRTPGPRMSHASAPSWTSASFMKPSHAGPSQVPLSRSLPHPISAAGTSMGMSAEGSQWRVSDADTEPPAELGAWATTEPSIEAMTVEPVSERDLESAVFTQQNQHGRTKGVVGSFMNGIRSLPRTLTKNPLRSTKKLPDEMFRASESVDPLPRYDDPGQPMAGPSNVQYVQAMEMPSEHPVSAEMAYPQEEQSADIALEDPHSTHLDNMDPPRAPALMPMVRTPVDVIPEHASDYKMMDPPLDYRPPGHDSLLSVFANIIDFLIALRDLPWTSSPVTVEYFPEDSVRAFKPEKKVGSWYTMPKRQDIDLISTPLSAKPEISHGEVQLVRSATPGMQSLRTSHGGSICESLYQRYSSGSVIRDGLPSPVSSGRNSRQVYVNKGKQPMYPLSPSSLGGSAQLAPGFGRPVDSETGEPIPVMMVVGNHPVIIQSPSRVSHAPTHIRFSALSKSASNIADTSMSR</sequence>
<reference evidence="2 3" key="1">
    <citation type="journal article" date="2016" name="Mol. Biol. Evol.">
        <title>Comparative Genomics of Early-Diverging Mushroom-Forming Fungi Provides Insights into the Origins of Lignocellulose Decay Capabilities.</title>
        <authorList>
            <person name="Nagy L.G."/>
            <person name="Riley R."/>
            <person name="Tritt A."/>
            <person name="Adam C."/>
            <person name="Daum C."/>
            <person name="Floudas D."/>
            <person name="Sun H."/>
            <person name="Yadav J.S."/>
            <person name="Pangilinan J."/>
            <person name="Larsson K.H."/>
            <person name="Matsuura K."/>
            <person name="Barry K."/>
            <person name="Labutti K."/>
            <person name="Kuo R."/>
            <person name="Ohm R.A."/>
            <person name="Bhattacharya S.S."/>
            <person name="Shirouzu T."/>
            <person name="Yoshinaga Y."/>
            <person name="Martin F.M."/>
            <person name="Grigoriev I.V."/>
            <person name="Hibbett D.S."/>
        </authorList>
    </citation>
    <scope>NUCLEOTIDE SEQUENCE [LARGE SCALE GENOMIC DNA]</scope>
    <source>
        <strain evidence="2 3">93-53</strain>
    </source>
</reference>
<accession>A0A165AY51</accession>
<gene>
    <name evidence="2" type="ORF">LAESUDRAFT_765124</name>
</gene>